<feature type="region of interest" description="Disordered" evidence="1">
    <location>
        <begin position="516"/>
        <end position="536"/>
    </location>
</feature>
<evidence type="ECO:0000313" key="3">
    <source>
        <dbReference type="EMBL" id="GFS46307.1"/>
    </source>
</evidence>
<keyword evidence="2" id="KW-0812">Transmembrane</keyword>
<organism evidence="3 4">
    <name type="scientific">Actinidia rufa</name>
    <dbReference type="NCBI Taxonomy" id="165716"/>
    <lineage>
        <taxon>Eukaryota</taxon>
        <taxon>Viridiplantae</taxon>
        <taxon>Streptophyta</taxon>
        <taxon>Embryophyta</taxon>
        <taxon>Tracheophyta</taxon>
        <taxon>Spermatophyta</taxon>
        <taxon>Magnoliopsida</taxon>
        <taxon>eudicotyledons</taxon>
        <taxon>Gunneridae</taxon>
        <taxon>Pentapetalae</taxon>
        <taxon>asterids</taxon>
        <taxon>Ericales</taxon>
        <taxon>Actinidiaceae</taxon>
        <taxon>Actinidia</taxon>
    </lineage>
</organism>
<keyword evidence="2" id="KW-0472">Membrane</keyword>
<accession>A0A7J0E0Q7</accession>
<evidence type="ECO:0000256" key="1">
    <source>
        <dbReference type="SAM" id="MobiDB-lite"/>
    </source>
</evidence>
<feature type="compositionally biased region" description="Low complexity" evidence="1">
    <location>
        <begin position="517"/>
        <end position="526"/>
    </location>
</feature>
<dbReference type="OrthoDB" id="1894747at2759"/>
<feature type="transmembrane region" description="Helical" evidence="2">
    <location>
        <begin position="411"/>
        <end position="437"/>
    </location>
</feature>
<sequence>MAVSHAFSLSGLTFLSQRPSISSKKLTILPKLPLRTVRNSFPVLACSAPKSAPATEEDILDAIAESDGGSLPGVRTYENDLARLTLVGAVDFEQALTAAASDGGEAAEEHIASGAPTMVVETVFPGPSDEHSTISTRLFLPARKVKEKAKKLKSSLKRDILSTTTSRNILAMTFRQVILEQLWNFELVLFRPGTVRDMKELDDPREVPASFALSSSDKRLISLLGEVVCRAALESTENYFLHQSPGRKSNIFSRWFHKFESIASADSSVTIYKLYEDEVVAAAKSLLENFNSKKGNYKPLQTNSKYSWWTLSTYSKLEKIGGPDFSTWISEYVPAYRLQIDADRLPNVTFEGWKKSADNRWEVILTHSQMVALANILDMYYEDTNTLPSKHLSCGAVAKPTNLSTNKRSALLFKLVSVTLASGFVLVMISIFGQLYLPYLHSGRKYPGENHTLQSYDVDSMPHQAMESTKLEAFCISIVKRIKDAFGWPGDIMTEKSVGAWIGELPVWLKRHGEADSSCGESPSSSPLVKDNDEESKTSIQDIASYEVVLSAEGKIVGFQPTSRVAVNQWASNPLAKELYGGRKLSPGFIEPVVKMSRPSDPVVIELLMSSNPDSSFALARPAK</sequence>
<evidence type="ECO:0000256" key="2">
    <source>
        <dbReference type="SAM" id="Phobius"/>
    </source>
</evidence>
<keyword evidence="2" id="KW-1133">Transmembrane helix</keyword>
<evidence type="ECO:0000313" key="4">
    <source>
        <dbReference type="Proteomes" id="UP000585474"/>
    </source>
</evidence>
<gene>
    <name evidence="3" type="ORF">Acr_00g0101370</name>
</gene>
<dbReference type="PANTHER" id="PTHR35694">
    <property type="entry name" value="DENEDDYLASE"/>
    <property type="match status" value="1"/>
</dbReference>
<dbReference type="PANTHER" id="PTHR35694:SF1">
    <property type="entry name" value="DENEDDYLASE"/>
    <property type="match status" value="1"/>
</dbReference>
<dbReference type="AlphaFoldDB" id="A0A7J0E0Q7"/>
<reference evidence="4" key="1">
    <citation type="submission" date="2019-07" db="EMBL/GenBank/DDBJ databases">
        <title>De Novo Assembly of kiwifruit Actinidia rufa.</title>
        <authorList>
            <person name="Sugita-Konishi S."/>
            <person name="Sato K."/>
            <person name="Mori E."/>
            <person name="Abe Y."/>
            <person name="Kisaki G."/>
            <person name="Hamano K."/>
            <person name="Suezawa K."/>
            <person name="Otani M."/>
            <person name="Fukuda T."/>
            <person name="Manabe T."/>
            <person name="Gomi K."/>
            <person name="Tabuchi M."/>
            <person name="Akimitsu K."/>
            <person name="Kataoka I."/>
        </authorList>
    </citation>
    <scope>NUCLEOTIDE SEQUENCE [LARGE SCALE GENOMIC DNA]</scope>
    <source>
        <strain evidence="4">cv. Fuchu</strain>
    </source>
</reference>
<comment type="caution">
    <text evidence="3">The sequence shown here is derived from an EMBL/GenBank/DDBJ whole genome shotgun (WGS) entry which is preliminary data.</text>
</comment>
<name>A0A7J0E0Q7_9ERIC</name>
<keyword evidence="4" id="KW-1185">Reference proteome</keyword>
<dbReference type="Proteomes" id="UP000585474">
    <property type="component" value="Unassembled WGS sequence"/>
</dbReference>
<protein>
    <submittedName>
        <fullName evidence="3">Uncharacterized protein</fullName>
    </submittedName>
</protein>
<dbReference type="EMBL" id="BJWL01000466">
    <property type="protein sequence ID" value="GFS46307.1"/>
    <property type="molecule type" value="Genomic_DNA"/>
</dbReference>
<proteinExistence type="predicted"/>